<evidence type="ECO:0000313" key="6">
    <source>
        <dbReference type="EMBL" id="VFU52556.1"/>
    </source>
</evidence>
<accession>A0A6N2MSN5</accession>
<dbReference type="InterPro" id="IPR006768">
    <property type="entry name" value="Cwf19-like_C_dom-1"/>
</dbReference>
<dbReference type="SUPFAM" id="SSF54197">
    <property type="entry name" value="HIT-like"/>
    <property type="match status" value="1"/>
</dbReference>
<feature type="compositionally biased region" description="Basic residues" evidence="3">
    <location>
        <begin position="92"/>
        <end position="105"/>
    </location>
</feature>
<evidence type="ECO:0000259" key="5">
    <source>
        <dbReference type="Pfam" id="PF04677"/>
    </source>
</evidence>
<gene>
    <name evidence="6" type="ORF">SVIM_LOCUS361531</name>
</gene>
<dbReference type="Pfam" id="PF04676">
    <property type="entry name" value="CwfJ_C_2"/>
    <property type="match status" value="1"/>
</dbReference>
<feature type="region of interest" description="Disordered" evidence="3">
    <location>
        <begin position="295"/>
        <end position="355"/>
    </location>
</feature>
<evidence type="ECO:0000259" key="4">
    <source>
        <dbReference type="Pfam" id="PF04676"/>
    </source>
</evidence>
<feature type="compositionally biased region" description="Basic and acidic residues" evidence="3">
    <location>
        <begin position="175"/>
        <end position="185"/>
    </location>
</feature>
<dbReference type="GO" id="GO:0071014">
    <property type="term" value="C:post-mRNA release spliceosomal complex"/>
    <property type="evidence" value="ECO:0007669"/>
    <property type="project" value="TreeGrafter"/>
</dbReference>
<dbReference type="PANTHER" id="PTHR12072:SF5">
    <property type="entry name" value="CWF19-LIKE PROTEIN 2"/>
    <property type="match status" value="1"/>
</dbReference>
<feature type="compositionally biased region" description="Low complexity" evidence="3">
    <location>
        <begin position="109"/>
        <end position="124"/>
    </location>
</feature>
<dbReference type="PANTHER" id="PTHR12072">
    <property type="entry name" value="CWF19, CELL CYCLE CONTROL PROTEIN"/>
    <property type="match status" value="1"/>
</dbReference>
<feature type="compositionally biased region" description="Basic and acidic residues" evidence="3">
    <location>
        <begin position="532"/>
        <end position="544"/>
    </location>
</feature>
<dbReference type="InterPro" id="IPR006767">
    <property type="entry name" value="Cwf19-like_C_dom-2"/>
</dbReference>
<feature type="region of interest" description="Disordered" evidence="3">
    <location>
        <begin position="387"/>
        <end position="419"/>
    </location>
</feature>
<feature type="compositionally biased region" description="Basic residues" evidence="3">
    <location>
        <begin position="59"/>
        <end position="68"/>
    </location>
</feature>
<evidence type="ECO:0000256" key="1">
    <source>
        <dbReference type="ARBA" id="ARBA00006795"/>
    </source>
</evidence>
<name>A0A6N2MSN5_SALVM</name>
<feature type="domain" description="Cwf19-like protein C-terminal" evidence="4">
    <location>
        <begin position="678"/>
        <end position="775"/>
    </location>
</feature>
<reference evidence="6" key="1">
    <citation type="submission" date="2019-03" db="EMBL/GenBank/DDBJ databases">
        <authorList>
            <person name="Mank J."/>
            <person name="Almeida P."/>
        </authorList>
    </citation>
    <scope>NUCLEOTIDE SEQUENCE</scope>
    <source>
        <strain evidence="6">78183</strain>
    </source>
</reference>
<protein>
    <recommendedName>
        <fullName evidence="7">Cwf19-like C-terminal domain-containing protein</fullName>
    </recommendedName>
</protein>
<feature type="region of interest" description="Disordered" evidence="3">
    <location>
        <begin position="509"/>
        <end position="544"/>
    </location>
</feature>
<organism evidence="6">
    <name type="scientific">Salix viminalis</name>
    <name type="common">Common osier</name>
    <name type="synonym">Basket willow</name>
    <dbReference type="NCBI Taxonomy" id="40686"/>
    <lineage>
        <taxon>Eukaryota</taxon>
        <taxon>Viridiplantae</taxon>
        <taxon>Streptophyta</taxon>
        <taxon>Embryophyta</taxon>
        <taxon>Tracheophyta</taxon>
        <taxon>Spermatophyta</taxon>
        <taxon>Magnoliopsida</taxon>
        <taxon>eudicotyledons</taxon>
        <taxon>Gunneridae</taxon>
        <taxon>Pentapetalae</taxon>
        <taxon>rosids</taxon>
        <taxon>fabids</taxon>
        <taxon>Malpighiales</taxon>
        <taxon>Salicaceae</taxon>
        <taxon>Saliceae</taxon>
        <taxon>Salix</taxon>
    </lineage>
</organism>
<comment type="similarity">
    <text evidence="1">Belongs to the CWF19 family.</text>
</comment>
<feature type="compositionally biased region" description="Polar residues" evidence="3">
    <location>
        <begin position="342"/>
        <end position="355"/>
    </location>
</feature>
<evidence type="ECO:0008006" key="7">
    <source>
        <dbReference type="Google" id="ProtNLM"/>
    </source>
</evidence>
<feature type="compositionally biased region" description="Basic and acidic residues" evidence="3">
    <location>
        <begin position="138"/>
        <end position="152"/>
    </location>
</feature>
<feature type="region of interest" description="Disordered" evidence="3">
    <location>
        <begin position="175"/>
        <end position="237"/>
    </location>
</feature>
<feature type="domain" description="Cwf19-like C-terminal" evidence="5">
    <location>
        <begin position="547"/>
        <end position="669"/>
    </location>
</feature>
<proteinExistence type="inferred from homology"/>
<dbReference type="InterPro" id="IPR036265">
    <property type="entry name" value="HIT-like_sf"/>
</dbReference>
<evidence type="ECO:0000256" key="3">
    <source>
        <dbReference type="SAM" id="MobiDB-lite"/>
    </source>
</evidence>
<feature type="region of interest" description="Disordered" evidence="3">
    <location>
        <begin position="476"/>
        <end position="495"/>
    </location>
</feature>
<feature type="region of interest" description="Disordered" evidence="3">
    <location>
        <begin position="1"/>
        <end position="152"/>
    </location>
</feature>
<dbReference type="Pfam" id="PF04677">
    <property type="entry name" value="CwfJ_C_1"/>
    <property type="match status" value="1"/>
</dbReference>
<sequence length="778" mass="88022">MLSGVKFIPRDEIDKGKGEKRDDFVEKRKESGSRKEKNKERKKKKSRHDNNSDDDLERIKKRSKKSKKWYSSDEHSSEESSDSESGSDGKSSSKRRKKKRESRKRFSSDEYSSSSSEGEAPKGSAKGGRKKSKGKQGKIGDDFSDDGRESHSINKIDIARKEMGLDWMLRPAKDVERRPTVSVDHDPEEPPAEEIMRVNPRELNPYFKDNGSGYPDDGVEKKVGGDQLPPSSVIGDGGASWRLKALKRAQEQAAREGRKLEEIVEERWDSLGQLAVSAASRVAAPSRAHLMQIKNRKKGLTKEQDAMTDGHSGRDIEKSADRGYLKDVSVRHPEMRAPKVHNTLSWGKPKSQNMSTKDAALVSAAASSLNKFSDDGSFLNKILGKQNKDAGSSVGSYPNQEENVESKVASPEMNKPSEGSLLVKEALSANQLAAKALQLRMKGKHEEAEKLMQEAESIREKKGVGENLNRPQIVSSTSRSAIQGVSARRKEDEDADRCLAQTIMQNKQYSLSGRADDEYDFDGSPRRKSGRKGRDSDHKVSNKNDLAKRILTQQERCHFCFENPNRPKHLVVSIANFTYLMLPQGQPIAPGHCCILPMQHDSSSRNVDNNVWDEIRNFKKCLIMMFSKQEKELVFLETVINLSQQRRHCLIECIPLPREIAKQAPLYFKKAIDEAEDEWSQHNAKKLIDTSEKGLRGSIPKDFPYFHVEFGLSKGFVHVIDDEKNFNTNLGLNVIRGMLQLPEEDMYRRRRHESVEVQKLAVAKFAQDWEPFDWTKQL</sequence>
<dbReference type="AlphaFoldDB" id="A0A6N2MSN5"/>
<dbReference type="GO" id="GO:0000398">
    <property type="term" value="P:mRNA splicing, via spliceosome"/>
    <property type="evidence" value="ECO:0007669"/>
    <property type="project" value="TreeGrafter"/>
</dbReference>
<feature type="compositionally biased region" description="Polar residues" evidence="3">
    <location>
        <begin position="389"/>
        <end position="401"/>
    </location>
</feature>
<dbReference type="InterPro" id="IPR040194">
    <property type="entry name" value="Cwf19-like"/>
</dbReference>
<dbReference type="EMBL" id="CAADRP010001796">
    <property type="protein sequence ID" value="VFU52556.1"/>
    <property type="molecule type" value="Genomic_DNA"/>
</dbReference>
<feature type="compositionally biased region" description="Basic and acidic residues" evidence="3">
    <location>
        <begin position="8"/>
        <end position="39"/>
    </location>
</feature>
<evidence type="ECO:0000256" key="2">
    <source>
        <dbReference type="SAM" id="Coils"/>
    </source>
</evidence>
<keyword evidence="2" id="KW-0175">Coiled coil</keyword>
<feature type="coiled-coil region" evidence="2">
    <location>
        <begin position="434"/>
        <end position="461"/>
    </location>
</feature>
<feature type="compositionally biased region" description="Basic residues" evidence="3">
    <location>
        <begin position="127"/>
        <end position="136"/>
    </location>
</feature>
<feature type="compositionally biased region" description="Basic and acidic residues" evidence="3">
    <location>
        <begin position="311"/>
        <end position="337"/>
    </location>
</feature>